<sequence length="156" mass="17658">MEENSSVKIPMNTSVRMDMDADGKAVDETRYKALIGSLLYLTTSRPDIPFAVVVCARFQSAPKESHMTAAKIILRYLKDTMNQDIEFKKENNCKLVGYTYNDWVGSVDDRKSTSFYIFCLRTNIISWSSKKQKSIALSSARVEYIAGTDAACEVIW</sequence>
<dbReference type="EMBL" id="JABTTQ020003506">
    <property type="protein sequence ID" value="KAK6115708.1"/>
    <property type="molecule type" value="Genomic_DNA"/>
</dbReference>
<reference evidence="1 2" key="1">
    <citation type="journal article" date="2021" name="Comput. Struct. Biotechnol. J.">
        <title>De novo genome assembly of the potent medicinal plant Rehmannia glutinosa using nanopore technology.</title>
        <authorList>
            <person name="Ma L."/>
            <person name="Dong C."/>
            <person name="Song C."/>
            <person name="Wang X."/>
            <person name="Zheng X."/>
            <person name="Niu Y."/>
            <person name="Chen S."/>
            <person name="Feng W."/>
        </authorList>
    </citation>
    <scope>NUCLEOTIDE SEQUENCE [LARGE SCALE GENOMIC DNA]</scope>
    <source>
        <strain evidence="1">DH-2019</strain>
    </source>
</reference>
<comment type="caution">
    <text evidence="1">The sequence shown here is derived from an EMBL/GenBank/DDBJ whole genome shotgun (WGS) entry which is preliminary data.</text>
</comment>
<dbReference type="PANTHER" id="PTHR11439:SF483">
    <property type="entry name" value="PEPTIDE SYNTHASE GLIP-LIKE, PUTATIVE (AFU_ORTHOLOGUE AFUA_3G12920)-RELATED"/>
    <property type="match status" value="1"/>
</dbReference>
<evidence type="ECO:0000313" key="1">
    <source>
        <dbReference type="EMBL" id="KAK6115708.1"/>
    </source>
</evidence>
<keyword evidence="2" id="KW-1185">Reference proteome</keyword>
<dbReference type="Proteomes" id="UP001318860">
    <property type="component" value="Unassembled WGS sequence"/>
</dbReference>
<dbReference type="CDD" id="cd09272">
    <property type="entry name" value="RNase_HI_RT_Ty1"/>
    <property type="match status" value="1"/>
</dbReference>
<accession>A0ABR0TZP5</accession>
<protein>
    <recommendedName>
        <fullName evidence="3">Mitochondrial protein</fullName>
    </recommendedName>
</protein>
<gene>
    <name evidence="1" type="ORF">DH2020_007977</name>
</gene>
<dbReference type="PANTHER" id="PTHR11439">
    <property type="entry name" value="GAG-POL-RELATED RETROTRANSPOSON"/>
    <property type="match status" value="1"/>
</dbReference>
<evidence type="ECO:0000313" key="2">
    <source>
        <dbReference type="Proteomes" id="UP001318860"/>
    </source>
</evidence>
<proteinExistence type="predicted"/>
<evidence type="ECO:0008006" key="3">
    <source>
        <dbReference type="Google" id="ProtNLM"/>
    </source>
</evidence>
<organism evidence="1 2">
    <name type="scientific">Rehmannia glutinosa</name>
    <name type="common">Chinese foxglove</name>
    <dbReference type="NCBI Taxonomy" id="99300"/>
    <lineage>
        <taxon>Eukaryota</taxon>
        <taxon>Viridiplantae</taxon>
        <taxon>Streptophyta</taxon>
        <taxon>Embryophyta</taxon>
        <taxon>Tracheophyta</taxon>
        <taxon>Spermatophyta</taxon>
        <taxon>Magnoliopsida</taxon>
        <taxon>eudicotyledons</taxon>
        <taxon>Gunneridae</taxon>
        <taxon>Pentapetalae</taxon>
        <taxon>asterids</taxon>
        <taxon>lamiids</taxon>
        <taxon>Lamiales</taxon>
        <taxon>Orobanchaceae</taxon>
        <taxon>Rehmannieae</taxon>
        <taxon>Rehmannia</taxon>
    </lineage>
</organism>
<name>A0ABR0TZP5_REHGL</name>